<feature type="transmembrane region" description="Helical" evidence="1">
    <location>
        <begin position="57"/>
        <end position="75"/>
    </location>
</feature>
<protein>
    <submittedName>
        <fullName evidence="2">ABC transporter</fullName>
    </submittedName>
</protein>
<evidence type="ECO:0000256" key="1">
    <source>
        <dbReference type="SAM" id="Phobius"/>
    </source>
</evidence>
<keyword evidence="1" id="KW-0472">Membrane</keyword>
<evidence type="ECO:0000313" key="3">
    <source>
        <dbReference type="Proteomes" id="UP000053099"/>
    </source>
</evidence>
<keyword evidence="1" id="KW-1133">Transmembrane helix</keyword>
<feature type="transmembrane region" description="Helical" evidence="1">
    <location>
        <begin position="23"/>
        <end position="45"/>
    </location>
</feature>
<proteinExistence type="predicted"/>
<reference evidence="2 3" key="1">
    <citation type="submission" date="2015-09" db="EMBL/GenBank/DDBJ databases">
        <title>Draft genome sequence of Thermus scotoductus strain K1 isolated from a geothermal spring in Nagorno-Karabakh, Armenia.</title>
        <authorList>
            <person name="Saghatelyan A."/>
            <person name="Poghosyan L."/>
            <person name="Panosyan H."/>
            <person name="Birkeland N.-K."/>
        </authorList>
    </citation>
    <scope>NUCLEOTIDE SEQUENCE [LARGE SCALE GENOMIC DNA]</scope>
    <source>
        <strain evidence="2 3">K1</strain>
    </source>
</reference>
<sequence length="250" mass="27215">MLDLFLAEFWRSLLTLRRYPLELLGAVVTLSLLFYLLFLGARFLAGPGAEFGGRLEAVLVGYLLWSFTVFAYSNLSFGLTEEAQTGTLEQVFLTSYGPIPLFLVRNLSGLLIQGLLVFLIALVLMALTGARLSFNPWVVLPFLAVLLGGYGLGFAMGSLALLYKRIGQLLGLSQFLLLFLLQAPGQGLFLLLPMAPGAALARSMLAEGAPLDPLFLLLAFLNGLLYLGLGLFLFKLAVHRAKKLGLLHGY</sequence>
<dbReference type="InterPro" id="IPR051784">
    <property type="entry name" value="Nod_factor_ABC_transporter"/>
</dbReference>
<accession>A0A0N0ZQB8</accession>
<dbReference type="AlphaFoldDB" id="A0A0N0ZQB8"/>
<evidence type="ECO:0000313" key="2">
    <source>
        <dbReference type="EMBL" id="KPD32740.1"/>
    </source>
</evidence>
<organism evidence="2 3">
    <name type="scientific">Thermus scotoductus</name>
    <dbReference type="NCBI Taxonomy" id="37636"/>
    <lineage>
        <taxon>Bacteria</taxon>
        <taxon>Thermotogati</taxon>
        <taxon>Deinococcota</taxon>
        <taxon>Deinococci</taxon>
        <taxon>Thermales</taxon>
        <taxon>Thermaceae</taxon>
        <taxon>Thermus</taxon>
    </lineage>
</organism>
<dbReference type="Proteomes" id="UP000053099">
    <property type="component" value="Unassembled WGS sequence"/>
</dbReference>
<keyword evidence="1" id="KW-0812">Transmembrane</keyword>
<comment type="caution">
    <text evidence="2">The sequence shown here is derived from an EMBL/GenBank/DDBJ whole genome shotgun (WGS) entry which is preliminary data.</text>
</comment>
<dbReference type="PANTHER" id="PTHR43229:SF6">
    <property type="entry name" value="ABC-TYPE MULTIDRUG TRANSPORT SYSTEM, PERMEASE COMPONENT"/>
    <property type="match status" value="1"/>
</dbReference>
<feature type="transmembrane region" description="Helical" evidence="1">
    <location>
        <begin position="111"/>
        <end position="132"/>
    </location>
</feature>
<name>A0A0N0ZQB8_THESC</name>
<feature type="transmembrane region" description="Helical" evidence="1">
    <location>
        <begin position="175"/>
        <end position="194"/>
    </location>
</feature>
<dbReference type="EMBL" id="LJJR01000005">
    <property type="protein sequence ID" value="KPD32740.1"/>
    <property type="molecule type" value="Genomic_DNA"/>
</dbReference>
<feature type="transmembrane region" description="Helical" evidence="1">
    <location>
        <begin position="214"/>
        <end position="234"/>
    </location>
</feature>
<dbReference type="PANTHER" id="PTHR43229">
    <property type="entry name" value="NODULATION PROTEIN J"/>
    <property type="match status" value="1"/>
</dbReference>
<dbReference type="PATRIC" id="fig|37636.3.peg.2123"/>
<feature type="transmembrane region" description="Helical" evidence="1">
    <location>
        <begin position="138"/>
        <end position="163"/>
    </location>
</feature>
<gene>
    <name evidence="2" type="ORF">AN926_02550</name>
</gene>